<dbReference type="EMBL" id="CM039431">
    <property type="protein sequence ID" value="KAI4336055.1"/>
    <property type="molecule type" value="Genomic_DNA"/>
</dbReference>
<protein>
    <submittedName>
        <fullName evidence="1">Uncharacterized protein</fullName>
    </submittedName>
</protein>
<organism evidence="1 2">
    <name type="scientific">Bauhinia variegata</name>
    <name type="common">Purple orchid tree</name>
    <name type="synonym">Phanera variegata</name>
    <dbReference type="NCBI Taxonomy" id="167791"/>
    <lineage>
        <taxon>Eukaryota</taxon>
        <taxon>Viridiplantae</taxon>
        <taxon>Streptophyta</taxon>
        <taxon>Embryophyta</taxon>
        <taxon>Tracheophyta</taxon>
        <taxon>Spermatophyta</taxon>
        <taxon>Magnoliopsida</taxon>
        <taxon>eudicotyledons</taxon>
        <taxon>Gunneridae</taxon>
        <taxon>Pentapetalae</taxon>
        <taxon>rosids</taxon>
        <taxon>fabids</taxon>
        <taxon>Fabales</taxon>
        <taxon>Fabaceae</taxon>
        <taxon>Cercidoideae</taxon>
        <taxon>Cercideae</taxon>
        <taxon>Bauhiniinae</taxon>
        <taxon>Bauhinia</taxon>
    </lineage>
</organism>
<gene>
    <name evidence="1" type="ORF">L6164_014631</name>
</gene>
<proteinExistence type="predicted"/>
<evidence type="ECO:0000313" key="1">
    <source>
        <dbReference type="EMBL" id="KAI4336055.1"/>
    </source>
</evidence>
<evidence type="ECO:0000313" key="2">
    <source>
        <dbReference type="Proteomes" id="UP000828941"/>
    </source>
</evidence>
<keyword evidence="2" id="KW-1185">Reference proteome</keyword>
<dbReference type="Proteomes" id="UP000828941">
    <property type="component" value="Chromosome 6"/>
</dbReference>
<accession>A0ACB9NI45</accession>
<name>A0ACB9NI45_BAUVA</name>
<comment type="caution">
    <text evidence="1">The sequence shown here is derived from an EMBL/GenBank/DDBJ whole genome shotgun (WGS) entry which is preliminary data.</text>
</comment>
<sequence length="584" mass="65540">MEVIDFNFDLNSKWFSTVASIWIQCTSGSLYTFSIYSQTLKSTQHYDQSTLDFVSVFKDIGGNSGVFAGFLYDFVFQHRRTGPWVVHLVGAALNFLGYFFMWTAVAGVIPRPPVPLMCLFMLVTAHAQTYFNTSNVVTGVRNFPNYTGTIVGIMKGFVGLSGAIMIQAYRTIFNNKPTRYLLMLALLPTINTLLFMWFLRIHNTPEGDEGKYLNIFSFVTLLIAVYLMAIIILENILSLQLLVRVFVFVVLIFLLASPLYIAFEAKKRSSKSTSQSLLDEGSRLIVEPGHQDTEKMDVRQDSGENPILSDTDPEMDANNRRDLRLGANHNLFQAMQTMNFWILFVSMACGMGSGLATVNNIGQVGASLGYTSHETGTMVSLWSIWNFLGRFGAGYVSDYFLHRGGWARPSFMVITLMIMSIGHVVIASGLPGAVYAGLILVGVCYGSQWSLMPTITSEIFGVRHLGSIFNAICLASPVGSYIFSLRFCFSEQKPSMVRLYTEEYKDTYETPVCRDGTVNLLLFRELKSDHYLNEAAHNLFWYDLCFCARRFLSVEVLGYPVLEIIAFAVDYVSSCAYALQFITE</sequence>
<reference evidence="1 2" key="1">
    <citation type="journal article" date="2022" name="DNA Res.">
        <title>Chromosomal-level genome assembly of the orchid tree Bauhinia variegata (Leguminosae; Cercidoideae) supports the allotetraploid origin hypothesis of Bauhinia.</title>
        <authorList>
            <person name="Zhong Y."/>
            <person name="Chen Y."/>
            <person name="Zheng D."/>
            <person name="Pang J."/>
            <person name="Liu Y."/>
            <person name="Luo S."/>
            <person name="Meng S."/>
            <person name="Qian L."/>
            <person name="Wei D."/>
            <person name="Dai S."/>
            <person name="Zhou R."/>
        </authorList>
    </citation>
    <scope>NUCLEOTIDE SEQUENCE [LARGE SCALE GENOMIC DNA]</scope>
    <source>
        <strain evidence="1">BV-YZ2020</strain>
    </source>
</reference>